<gene>
    <name evidence="3" type="ORF">EV692_2225</name>
</gene>
<feature type="chain" id="PRO_5030099083" description="Chalcone isomerase-like protein" evidence="2">
    <location>
        <begin position="21"/>
        <end position="200"/>
    </location>
</feature>
<name>A0A4R1KR53_9PAST</name>
<accession>A0A4R1KR53</accession>
<proteinExistence type="predicted"/>
<feature type="signal peptide" evidence="2">
    <location>
        <begin position="1"/>
        <end position="20"/>
    </location>
</feature>
<evidence type="ECO:0000256" key="1">
    <source>
        <dbReference type="SAM" id="MobiDB-lite"/>
    </source>
</evidence>
<dbReference type="EMBL" id="SMGJ01000009">
    <property type="protein sequence ID" value="TCK66953.1"/>
    <property type="molecule type" value="Genomic_DNA"/>
</dbReference>
<evidence type="ECO:0000313" key="3">
    <source>
        <dbReference type="EMBL" id="TCK66953.1"/>
    </source>
</evidence>
<dbReference type="AlphaFoldDB" id="A0A4R1KR53"/>
<dbReference type="RefSeq" id="WP_132302788.1">
    <property type="nucleotide sequence ID" value="NZ_CP170642.1"/>
</dbReference>
<organism evidence="3 4">
    <name type="scientific">Lonepinella koalarum</name>
    <dbReference type="NCBI Taxonomy" id="53417"/>
    <lineage>
        <taxon>Bacteria</taxon>
        <taxon>Pseudomonadati</taxon>
        <taxon>Pseudomonadota</taxon>
        <taxon>Gammaproteobacteria</taxon>
        <taxon>Pasteurellales</taxon>
        <taxon>Pasteurellaceae</taxon>
        <taxon>Lonepinella</taxon>
    </lineage>
</organism>
<keyword evidence="2" id="KW-0732">Signal</keyword>
<keyword evidence="4" id="KW-1185">Reference proteome</keyword>
<feature type="region of interest" description="Disordered" evidence="1">
    <location>
        <begin position="173"/>
        <end position="200"/>
    </location>
</feature>
<evidence type="ECO:0008006" key="5">
    <source>
        <dbReference type="Google" id="ProtNLM"/>
    </source>
</evidence>
<dbReference type="Proteomes" id="UP000295496">
    <property type="component" value="Unassembled WGS sequence"/>
</dbReference>
<protein>
    <recommendedName>
        <fullName evidence="5">Chalcone isomerase-like protein</fullName>
    </recommendedName>
</protein>
<sequence length="200" mass="23020">MKIKLILCLLLGLLPSLVLAQWKSVGKADYNWGPFLVYSITLSTETGQYQENERPLMLTFTFDKQVEGKNFAVTLIKEIDNLKIANVDTSAWLKELQRIFPDFSPQDHLSFIALANKSYFVLNDTVLDYEFDSEFAHILTSVWLSEKTNFSKMREMLLNQNKIENEAPKMELETVPLNEEDVNPQLPPEYPLENQPEAVS</sequence>
<evidence type="ECO:0000256" key="2">
    <source>
        <dbReference type="SAM" id="SignalP"/>
    </source>
</evidence>
<comment type="caution">
    <text evidence="3">The sequence shown here is derived from an EMBL/GenBank/DDBJ whole genome shotgun (WGS) entry which is preliminary data.</text>
</comment>
<evidence type="ECO:0000313" key="4">
    <source>
        <dbReference type="Proteomes" id="UP000295496"/>
    </source>
</evidence>
<reference evidence="3 4" key="1">
    <citation type="submission" date="2019-03" db="EMBL/GenBank/DDBJ databases">
        <title>Genomic Encyclopedia of Type Strains, Phase IV (KMG-IV): sequencing the most valuable type-strain genomes for metagenomic binning, comparative biology and taxonomic classification.</title>
        <authorList>
            <person name="Goeker M."/>
        </authorList>
    </citation>
    <scope>NUCLEOTIDE SEQUENCE [LARGE SCALE GENOMIC DNA]</scope>
    <source>
        <strain evidence="3 4">DSM 10053</strain>
    </source>
</reference>